<name>G8PAA6_PEDCP</name>
<keyword evidence="2" id="KW-0378">Hydrolase</keyword>
<dbReference type="HOGENOM" id="CLU_045680_4_2_9"/>
<evidence type="ECO:0000313" key="6">
    <source>
        <dbReference type="Proteomes" id="UP000005444"/>
    </source>
</evidence>
<dbReference type="CDD" id="cd06165">
    <property type="entry name" value="Sortase_A"/>
    <property type="match status" value="1"/>
</dbReference>
<evidence type="ECO:0000256" key="4">
    <source>
        <dbReference type="PIRSR" id="PIRSR605754-1"/>
    </source>
</evidence>
<dbReference type="RefSeq" id="WP_014214743.1">
    <property type="nucleotide sequence ID" value="NC_016605.1"/>
</dbReference>
<dbReference type="KEGG" id="pce:PECL_222"/>
<dbReference type="MEROPS" id="C60.006"/>
<dbReference type="AlphaFoldDB" id="G8PAA6"/>
<dbReference type="Proteomes" id="UP000005444">
    <property type="component" value="Chromosome"/>
</dbReference>
<evidence type="ECO:0000313" key="5">
    <source>
        <dbReference type="EMBL" id="AEV94545.1"/>
    </source>
</evidence>
<evidence type="ECO:0000256" key="3">
    <source>
        <dbReference type="ARBA" id="ARBA00022807"/>
    </source>
</evidence>
<accession>G8PAA6</accession>
<dbReference type="PATRIC" id="fig|701521.8.peg.212"/>
<evidence type="ECO:0000256" key="2">
    <source>
        <dbReference type="ARBA" id="ARBA00022801"/>
    </source>
</evidence>
<keyword evidence="6" id="KW-1185">Reference proteome</keyword>
<dbReference type="NCBIfam" id="TIGR01076">
    <property type="entry name" value="sortase_fam"/>
    <property type="match status" value="1"/>
</dbReference>
<keyword evidence="1" id="KW-0645">Protease</keyword>
<dbReference type="InterPro" id="IPR023365">
    <property type="entry name" value="Sortase_dom-sf"/>
</dbReference>
<dbReference type="Gene3D" id="2.40.260.10">
    <property type="entry name" value="Sortase"/>
    <property type="match status" value="1"/>
</dbReference>
<sequence>MKAKVKKWSYRVIISLLVLVSLALIFNRQIKNWLISSYNPVVTEKTIATSKNKNASFDFSKVKSLDWETVAKARAKSNQINVIGEVAYPDVKMNLPIAAGVDNTTLALAAGTLKANQKMGEGNYAIAGHHMVNNNILFSPLYWEARVGQKVYLTDLKNVYEYTVNERKFIPATDVSVINDVPNKKMLTMITCDATGAKRLMIRAKYDKKMSNNKAPHNVQKMLASKFNR</sequence>
<proteinExistence type="predicted"/>
<feature type="active site" description="Proton donor/acceptor" evidence="4">
    <location>
        <position position="129"/>
    </location>
</feature>
<dbReference type="SUPFAM" id="SSF63817">
    <property type="entry name" value="Sortase"/>
    <property type="match status" value="1"/>
</dbReference>
<dbReference type="Pfam" id="PF04203">
    <property type="entry name" value="Sortase"/>
    <property type="match status" value="1"/>
</dbReference>
<dbReference type="GO" id="GO:0008234">
    <property type="term" value="F:cysteine-type peptidase activity"/>
    <property type="evidence" value="ECO:0007669"/>
    <property type="project" value="UniProtKB-KW"/>
</dbReference>
<dbReference type="STRING" id="701521.PECL_222"/>
<feature type="active site" description="Acyl-thioester intermediate" evidence="4">
    <location>
        <position position="192"/>
    </location>
</feature>
<protein>
    <submittedName>
        <fullName evidence="5">Sortase family protein</fullName>
    </submittedName>
</protein>
<dbReference type="InterPro" id="IPR042007">
    <property type="entry name" value="Sortase_A"/>
</dbReference>
<dbReference type="GO" id="GO:0006508">
    <property type="term" value="P:proteolysis"/>
    <property type="evidence" value="ECO:0007669"/>
    <property type="project" value="UniProtKB-KW"/>
</dbReference>
<keyword evidence="3" id="KW-0788">Thiol protease</keyword>
<reference evidence="5 6" key="1">
    <citation type="journal article" date="2012" name="J. Bacteriol.">
        <title>Complete Genome Sequence of the Beer Spoilage Organism Pediococcus claussenii ATCC BAA-344T.</title>
        <authorList>
            <person name="Pittet V."/>
            <person name="Abegunde T."/>
            <person name="Marfleet T."/>
            <person name="Haakensen M."/>
            <person name="Morrow K."/>
            <person name="Jayaprakash T."/>
            <person name="Schroeder K."/>
            <person name="Trost B."/>
            <person name="Byrns S."/>
            <person name="Bergsveinson J."/>
            <person name="Kusalik A."/>
            <person name="Ziola B."/>
        </authorList>
    </citation>
    <scope>NUCLEOTIDE SEQUENCE [LARGE SCALE GENOMIC DNA]</scope>
    <source>
        <strain evidence="5 6">ATCC BAA-344</strain>
    </source>
</reference>
<dbReference type="EMBL" id="CP003137">
    <property type="protein sequence ID" value="AEV94545.1"/>
    <property type="molecule type" value="Genomic_DNA"/>
</dbReference>
<dbReference type="InterPro" id="IPR005754">
    <property type="entry name" value="Sortase"/>
</dbReference>
<evidence type="ECO:0000256" key="1">
    <source>
        <dbReference type="ARBA" id="ARBA00022670"/>
    </source>
</evidence>
<organism evidence="5 6">
    <name type="scientific">Pediococcus claussenii (strain ATCC BAA-344 / DSM 14800 / JCM 18046 / KCTC 3811 / LMG 21948 / P06)</name>
    <dbReference type="NCBI Taxonomy" id="701521"/>
    <lineage>
        <taxon>Bacteria</taxon>
        <taxon>Bacillati</taxon>
        <taxon>Bacillota</taxon>
        <taxon>Bacilli</taxon>
        <taxon>Lactobacillales</taxon>
        <taxon>Lactobacillaceae</taxon>
        <taxon>Pediococcus</taxon>
    </lineage>
</organism>
<gene>
    <name evidence="5" type="ordered locus">PECL_222</name>
</gene>
<dbReference type="eggNOG" id="COG3764">
    <property type="taxonomic scope" value="Bacteria"/>
</dbReference>